<keyword evidence="2" id="KW-0378">Hydrolase</keyword>
<keyword evidence="3" id="KW-1185">Reference proteome</keyword>
<comment type="caution">
    <text evidence="2">The sequence shown here is derived from an EMBL/GenBank/DDBJ whole genome shotgun (WGS) entry which is preliminary data.</text>
</comment>
<dbReference type="Proteomes" id="UP000245207">
    <property type="component" value="Unassembled WGS sequence"/>
</dbReference>
<evidence type="ECO:0000313" key="3">
    <source>
        <dbReference type="Proteomes" id="UP000245207"/>
    </source>
</evidence>
<reference evidence="2 3" key="1">
    <citation type="journal article" date="2018" name="Mol. Plant">
        <title>The genome of Artemisia annua provides insight into the evolution of Asteraceae family and artemisinin biosynthesis.</title>
        <authorList>
            <person name="Shen Q."/>
            <person name="Zhang L."/>
            <person name="Liao Z."/>
            <person name="Wang S."/>
            <person name="Yan T."/>
            <person name="Shi P."/>
            <person name="Liu M."/>
            <person name="Fu X."/>
            <person name="Pan Q."/>
            <person name="Wang Y."/>
            <person name="Lv Z."/>
            <person name="Lu X."/>
            <person name="Zhang F."/>
            <person name="Jiang W."/>
            <person name="Ma Y."/>
            <person name="Chen M."/>
            <person name="Hao X."/>
            <person name="Li L."/>
            <person name="Tang Y."/>
            <person name="Lv G."/>
            <person name="Zhou Y."/>
            <person name="Sun X."/>
            <person name="Brodelius P.E."/>
            <person name="Rose J.K.C."/>
            <person name="Tang K."/>
        </authorList>
    </citation>
    <scope>NUCLEOTIDE SEQUENCE [LARGE SCALE GENOMIC DNA]</scope>
    <source>
        <strain evidence="3">cv. Huhao1</strain>
        <tissue evidence="2">Leaf</tissue>
    </source>
</reference>
<keyword evidence="2" id="KW-0645">Protease</keyword>
<accession>A0A2U1LFV2</accession>
<keyword evidence="2" id="KW-0121">Carboxypeptidase</keyword>
<dbReference type="GO" id="GO:0004180">
    <property type="term" value="F:carboxypeptidase activity"/>
    <property type="evidence" value="ECO:0007669"/>
    <property type="project" value="UniProtKB-KW"/>
</dbReference>
<organism evidence="2 3">
    <name type="scientific">Artemisia annua</name>
    <name type="common">Sweet wormwood</name>
    <dbReference type="NCBI Taxonomy" id="35608"/>
    <lineage>
        <taxon>Eukaryota</taxon>
        <taxon>Viridiplantae</taxon>
        <taxon>Streptophyta</taxon>
        <taxon>Embryophyta</taxon>
        <taxon>Tracheophyta</taxon>
        <taxon>Spermatophyta</taxon>
        <taxon>Magnoliopsida</taxon>
        <taxon>eudicotyledons</taxon>
        <taxon>Gunneridae</taxon>
        <taxon>Pentapetalae</taxon>
        <taxon>asterids</taxon>
        <taxon>campanulids</taxon>
        <taxon>Asterales</taxon>
        <taxon>Asteraceae</taxon>
        <taxon>Asteroideae</taxon>
        <taxon>Anthemideae</taxon>
        <taxon>Artemisiinae</taxon>
        <taxon>Artemisia</taxon>
    </lineage>
</organism>
<name>A0A2U1LFV2_ARTAN</name>
<feature type="chain" id="PRO_5015718274" evidence="1">
    <location>
        <begin position="25"/>
        <end position="92"/>
    </location>
</feature>
<dbReference type="AlphaFoldDB" id="A0A2U1LFV2"/>
<gene>
    <name evidence="2" type="ORF">CTI12_AA494500</name>
</gene>
<dbReference type="EMBL" id="PKPP01009603">
    <property type="protein sequence ID" value="PWA47890.1"/>
    <property type="molecule type" value="Genomic_DNA"/>
</dbReference>
<feature type="signal peptide" evidence="1">
    <location>
        <begin position="1"/>
        <end position="24"/>
    </location>
</feature>
<proteinExistence type="predicted"/>
<protein>
    <submittedName>
        <fullName evidence="2">Serine carboxypeptidase-like 17</fullName>
    </submittedName>
</protein>
<keyword evidence="1" id="KW-0732">Signal</keyword>
<sequence>MEWFSKTLMLLMMILALQFSLNHSKSIVNTLPGFSGQLPFVFETGYVGIGEREESSFSIISLNHKEIRTMIRLYSISLVVRVVQLYLYSSIK</sequence>
<evidence type="ECO:0000256" key="1">
    <source>
        <dbReference type="SAM" id="SignalP"/>
    </source>
</evidence>
<evidence type="ECO:0000313" key="2">
    <source>
        <dbReference type="EMBL" id="PWA47890.1"/>
    </source>
</evidence>